<sequence>MSSLVHRNALPSSPYYISVRRRLYTAVLIRLKRSSIFLRRRRLISYEASARAASKTPTSQTLVEPLDSLPTRRRTLLPAILMSAHLMRRDCHRVIFYTLLVLRKRRKTLQGRLSKRELQRSPGLSRTLQLLKRTILLVYSRRGLAGVLSSMTLALTVYIGGGSSGAMRYTGQLALNTYGESREGLAMMRDLSLVMSN</sequence>
<dbReference type="EMBL" id="ML994645">
    <property type="protein sequence ID" value="KAF2183003.1"/>
    <property type="molecule type" value="Genomic_DNA"/>
</dbReference>
<organism evidence="1 2">
    <name type="scientific">Zopfia rhizophila CBS 207.26</name>
    <dbReference type="NCBI Taxonomy" id="1314779"/>
    <lineage>
        <taxon>Eukaryota</taxon>
        <taxon>Fungi</taxon>
        <taxon>Dikarya</taxon>
        <taxon>Ascomycota</taxon>
        <taxon>Pezizomycotina</taxon>
        <taxon>Dothideomycetes</taxon>
        <taxon>Dothideomycetes incertae sedis</taxon>
        <taxon>Zopfiaceae</taxon>
        <taxon>Zopfia</taxon>
    </lineage>
</organism>
<proteinExistence type="predicted"/>
<dbReference type="Proteomes" id="UP000800200">
    <property type="component" value="Unassembled WGS sequence"/>
</dbReference>
<protein>
    <submittedName>
        <fullName evidence="1">Uncharacterized protein</fullName>
    </submittedName>
</protein>
<name>A0A6A6DVE4_9PEZI</name>
<evidence type="ECO:0000313" key="2">
    <source>
        <dbReference type="Proteomes" id="UP000800200"/>
    </source>
</evidence>
<gene>
    <name evidence="1" type="ORF">K469DRAFT_218042</name>
</gene>
<accession>A0A6A6DVE4</accession>
<reference evidence="1" key="1">
    <citation type="journal article" date="2020" name="Stud. Mycol.">
        <title>101 Dothideomycetes genomes: a test case for predicting lifestyles and emergence of pathogens.</title>
        <authorList>
            <person name="Haridas S."/>
            <person name="Albert R."/>
            <person name="Binder M."/>
            <person name="Bloem J."/>
            <person name="Labutti K."/>
            <person name="Salamov A."/>
            <person name="Andreopoulos B."/>
            <person name="Baker S."/>
            <person name="Barry K."/>
            <person name="Bills G."/>
            <person name="Bluhm B."/>
            <person name="Cannon C."/>
            <person name="Castanera R."/>
            <person name="Culley D."/>
            <person name="Daum C."/>
            <person name="Ezra D."/>
            <person name="Gonzalez J."/>
            <person name="Henrissat B."/>
            <person name="Kuo A."/>
            <person name="Liang C."/>
            <person name="Lipzen A."/>
            <person name="Lutzoni F."/>
            <person name="Magnuson J."/>
            <person name="Mondo S."/>
            <person name="Nolan M."/>
            <person name="Ohm R."/>
            <person name="Pangilinan J."/>
            <person name="Park H.-J."/>
            <person name="Ramirez L."/>
            <person name="Alfaro M."/>
            <person name="Sun H."/>
            <person name="Tritt A."/>
            <person name="Yoshinaga Y."/>
            <person name="Zwiers L.-H."/>
            <person name="Turgeon B."/>
            <person name="Goodwin S."/>
            <person name="Spatafora J."/>
            <person name="Crous P."/>
            <person name="Grigoriev I."/>
        </authorList>
    </citation>
    <scope>NUCLEOTIDE SEQUENCE</scope>
    <source>
        <strain evidence="1">CBS 207.26</strain>
    </source>
</reference>
<keyword evidence="2" id="KW-1185">Reference proteome</keyword>
<dbReference type="AlphaFoldDB" id="A0A6A6DVE4"/>
<evidence type="ECO:0000313" key="1">
    <source>
        <dbReference type="EMBL" id="KAF2183003.1"/>
    </source>
</evidence>